<dbReference type="FunCoup" id="D3AZU4">
    <property type="interactions" value="834"/>
</dbReference>
<name>D3AZU4_HETP5</name>
<dbReference type="InterPro" id="IPR011993">
    <property type="entry name" value="PH-like_dom_sf"/>
</dbReference>
<dbReference type="EMBL" id="ADBJ01000008">
    <property type="protein sequence ID" value="EFA84568.1"/>
    <property type="molecule type" value="Genomic_DNA"/>
</dbReference>
<proteinExistence type="inferred from homology"/>
<accession>D3AZU4</accession>
<feature type="active site" description="Phosphocysteine intermediate" evidence="2">
    <location>
        <position position="1085"/>
    </location>
</feature>
<dbReference type="Proteomes" id="UP000001396">
    <property type="component" value="Unassembled WGS sequence"/>
</dbReference>
<comment type="similarity">
    <text evidence="1">Belongs to the protein-tyrosine phosphatase family. Non-receptor class myotubularin subfamily.</text>
</comment>
<organism evidence="7 8">
    <name type="scientific">Heterostelium pallidum (strain ATCC 26659 / Pp 5 / PN500)</name>
    <name type="common">Cellular slime mold</name>
    <name type="synonym">Polysphondylium pallidum</name>
    <dbReference type="NCBI Taxonomy" id="670386"/>
    <lineage>
        <taxon>Eukaryota</taxon>
        <taxon>Amoebozoa</taxon>
        <taxon>Evosea</taxon>
        <taxon>Eumycetozoa</taxon>
        <taxon>Dictyostelia</taxon>
        <taxon>Acytosteliales</taxon>
        <taxon>Acytosteliaceae</taxon>
        <taxon>Heterostelium</taxon>
    </lineage>
</organism>
<dbReference type="STRING" id="670386.D3AZU4"/>
<dbReference type="Gene3D" id="2.30.29.30">
    <property type="entry name" value="Pleckstrin-homology domain (PH domain)/Phosphotyrosine-binding domain (PTB)"/>
    <property type="match status" value="1"/>
</dbReference>
<feature type="compositionally biased region" description="Low complexity" evidence="4">
    <location>
        <begin position="77"/>
        <end position="91"/>
    </location>
</feature>
<dbReference type="PANTHER" id="PTHR10807:SF80">
    <property type="entry name" value="MYOTUBULARIN PHOSPHATASE DOMAIN-CONTAINING PROTEIN"/>
    <property type="match status" value="1"/>
</dbReference>
<dbReference type="InterPro" id="IPR030564">
    <property type="entry name" value="Myotubularin"/>
</dbReference>
<reference evidence="7 8" key="1">
    <citation type="journal article" date="2011" name="Genome Res.">
        <title>Phylogeny-wide analysis of social amoeba genomes highlights ancient origins for complex intercellular communication.</title>
        <authorList>
            <person name="Heidel A.J."/>
            <person name="Lawal H.M."/>
            <person name="Felder M."/>
            <person name="Schilde C."/>
            <person name="Helps N.R."/>
            <person name="Tunggal B."/>
            <person name="Rivero F."/>
            <person name="John U."/>
            <person name="Schleicher M."/>
            <person name="Eichinger L."/>
            <person name="Platzer M."/>
            <person name="Noegel A.A."/>
            <person name="Schaap P."/>
            <person name="Gloeckner G."/>
        </authorList>
    </citation>
    <scope>NUCLEOTIDE SEQUENCE [LARGE SCALE GENOMIC DNA]</scope>
    <source>
        <strain evidence="8">ATCC 26659 / Pp 5 / PN500</strain>
    </source>
</reference>
<dbReference type="GO" id="GO:0016020">
    <property type="term" value="C:membrane"/>
    <property type="evidence" value="ECO:0007669"/>
    <property type="project" value="TreeGrafter"/>
</dbReference>
<keyword evidence="8" id="KW-1185">Reference proteome</keyword>
<dbReference type="AlphaFoldDB" id="D3AZU4"/>
<feature type="domain" description="Tyrosine specific protein phosphatases" evidence="5">
    <location>
        <begin position="1061"/>
        <end position="1098"/>
    </location>
</feature>
<dbReference type="PROSITE" id="PS51339">
    <property type="entry name" value="PPASE_MYOTUBULARIN"/>
    <property type="match status" value="1"/>
</dbReference>
<dbReference type="OMA" id="PAICWIH"/>
<dbReference type="CDD" id="cd14507">
    <property type="entry name" value="PTP-MTM-like"/>
    <property type="match status" value="1"/>
</dbReference>
<comment type="caution">
    <text evidence="7">The sequence shown here is derived from an EMBL/GenBank/DDBJ whole genome shotgun (WGS) entry which is preliminary data.</text>
</comment>
<gene>
    <name evidence="7" type="ORF">PPL_01557</name>
</gene>
<evidence type="ECO:0000259" key="6">
    <source>
        <dbReference type="PROSITE" id="PS51339"/>
    </source>
</evidence>
<dbReference type="InParanoid" id="D3AZU4"/>
<dbReference type="RefSeq" id="XP_020436681.1">
    <property type="nucleotide sequence ID" value="XM_020572564.1"/>
</dbReference>
<sequence length="1277" mass="145944">MRISEAVVMDHLNPYQSRPLVVYIKIYPWDDRQTINVDSHTTIGEITVFYKQTGRSMKISDMEEYALFKPLESSSSILSHNNNNTNSNSNHGHSHGHSESNNDHLVGDTDNNNKNSLDSNNNSSNEKSSHRVKLKSSSVMYKKRVRLANDQCLMSYNIGNGEYLDLRQVDQLETSVPRWFYKTIVPSNQLETLLRENVPHSRSNSITEIVDSIKASRTLTIGSPSRGGSGNNHNNGQPGSVIPIGGIGHVGSGWQFALPSQHKRVYDVVHRIESQFPSALPNCQLIHAHEDRWEAKINSSEDAHIKRLAMDDSITQETVKQEYIEFALRFEKRTALLLGVQSSLLVWIEPIHSYFTLCFSENSTVHDAICFIVQYIYPTQQQQQQQQQQQSSSTDPNSFGLYLQESSDTRPLPLQHKQLLTNCKLNNQNRLEDSIFLFKAKQQKKKSVDSHSVVTTVNPLTLSQTTLILDGASEDSDDEDEGYNLTVLFPSHQTYRQFHFNPHRTVNEIIQSIVSATTPPPSIMSTSTSSLSPALSSDYSGNTSSSSSSSSGSKANSPTLSSNRNSISAKPMVSPTSPLLVEQSSITSINAKSNTIFENQSESSGFCLYYQKSGSGVWMEGHRTLKSYNLPNEAVVEFKPTPTICKMTLVEGFRNTIKLYCNLQTFIVVYGQYTMITDLKQLLIDNCTSTTVTTKDLESYELFLVKGTDSIDCINNVESFNVLNIDNHIDILEFKPSNNSTVMKDLELFAGARIPITIAGESIENRTTCDRYVQGQMKKGTLYLTNYRVIFEALNRSSYDDFGTKDDCDIPITSISKLKHLNNNQTEITCKDFRVCVFSLNNPSIWEKIKNRLESYEVTDLFAFANAEPYDPSLDTIYNVEDEFLRLQFPVDNWRITYANRDYSLCPTYPSLFVVPVTVTDDDLKKISLFREKGRVPAICWIHKTHKSTITRCSQPRVGIFKSKCNEDEEYLNIITRSNTNSPVLYVMDSRPMANAKANTLLGKGHEDTSLYQNVELQFLGIGNIHVMRDSYKKLYNLIQLPETSNWLSMLDGTQWLEHIYQIINSANIVVEMVDKKGSSVLTHCSDGWDRTSQLVALSQLLLDPYYRTYRGFQVLIEKEWLSFGHQFTHRCAHVHHEKNDEEFSPIFLMFIDAVWQLTNLFPTTFQFNEKFLITILESVYNCRYGTFLFNHQKERVLYTKRNGGLASLWMYLNSNEIEFTNYFFIDDPKPIFHNFFLSDIQFWNNYYFRYKENYKQRVVINESIVKLVGKNRKEDN</sequence>
<feature type="region of interest" description="Disordered" evidence="4">
    <location>
        <begin position="220"/>
        <end position="240"/>
    </location>
</feature>
<dbReference type="InterPro" id="IPR000387">
    <property type="entry name" value="Tyr_Pase_dom"/>
</dbReference>
<feature type="region of interest" description="Disordered" evidence="4">
    <location>
        <begin position="518"/>
        <end position="574"/>
    </location>
</feature>
<dbReference type="GO" id="GO:0046856">
    <property type="term" value="P:phosphatidylinositol dephosphorylation"/>
    <property type="evidence" value="ECO:0007669"/>
    <property type="project" value="TreeGrafter"/>
</dbReference>
<feature type="domain" description="Myotubularin phosphatase" evidence="6">
    <location>
        <begin position="874"/>
        <end position="1248"/>
    </location>
</feature>
<feature type="region of interest" description="Disordered" evidence="4">
    <location>
        <begin position="77"/>
        <end position="136"/>
    </location>
</feature>
<protein>
    <submittedName>
        <fullName evidence="7">Myotubularin-related protein 2</fullName>
    </submittedName>
</protein>
<feature type="binding site" evidence="3">
    <location>
        <begin position="1085"/>
        <end position="1091"/>
    </location>
    <ligand>
        <name>substrate</name>
    </ligand>
</feature>
<dbReference type="PANTHER" id="PTHR10807">
    <property type="entry name" value="MYOTUBULARIN-RELATED"/>
    <property type="match status" value="1"/>
</dbReference>
<feature type="compositionally biased region" description="Polar residues" evidence="4">
    <location>
        <begin position="558"/>
        <end position="574"/>
    </location>
</feature>
<dbReference type="SUPFAM" id="SSF50729">
    <property type="entry name" value="PH domain-like"/>
    <property type="match status" value="1"/>
</dbReference>
<dbReference type="GO" id="GO:0005737">
    <property type="term" value="C:cytoplasm"/>
    <property type="evidence" value="ECO:0007669"/>
    <property type="project" value="TreeGrafter"/>
</dbReference>
<feature type="compositionally biased region" description="Low complexity" evidence="4">
    <location>
        <begin position="523"/>
        <end position="557"/>
    </location>
</feature>
<dbReference type="Gene3D" id="3.10.20.90">
    <property type="entry name" value="Phosphatidylinositol 3-kinase Catalytic Subunit, Chain A, domain 1"/>
    <property type="match status" value="1"/>
</dbReference>
<evidence type="ECO:0000313" key="8">
    <source>
        <dbReference type="Proteomes" id="UP000001396"/>
    </source>
</evidence>
<feature type="compositionally biased region" description="Low complexity" evidence="4">
    <location>
        <begin position="110"/>
        <end position="126"/>
    </location>
</feature>
<evidence type="ECO:0000256" key="2">
    <source>
        <dbReference type="PIRSR" id="PIRSR630564-1"/>
    </source>
</evidence>
<dbReference type="GeneID" id="31357086"/>
<dbReference type="SUPFAM" id="SSF52799">
    <property type="entry name" value="(Phosphotyrosine protein) phosphatases II"/>
    <property type="match status" value="1"/>
</dbReference>
<dbReference type="GO" id="GO:0004438">
    <property type="term" value="F:phosphatidylinositol-3-phosphate phosphatase activity"/>
    <property type="evidence" value="ECO:0007669"/>
    <property type="project" value="TreeGrafter"/>
</dbReference>
<feature type="compositionally biased region" description="Basic and acidic residues" evidence="4">
    <location>
        <begin position="96"/>
        <end position="107"/>
    </location>
</feature>
<dbReference type="InterPro" id="IPR029021">
    <property type="entry name" value="Prot-tyrosine_phosphatase-like"/>
</dbReference>
<dbReference type="PROSITE" id="PS50056">
    <property type="entry name" value="TYR_PHOSPHATASE_2"/>
    <property type="match status" value="1"/>
</dbReference>
<evidence type="ECO:0000256" key="1">
    <source>
        <dbReference type="ARBA" id="ARBA00007471"/>
    </source>
</evidence>
<evidence type="ECO:0000256" key="3">
    <source>
        <dbReference type="PIRSR" id="PIRSR630564-2"/>
    </source>
</evidence>
<dbReference type="Pfam" id="PF06602">
    <property type="entry name" value="Myotub-related"/>
    <property type="match status" value="1"/>
</dbReference>
<dbReference type="InterPro" id="IPR010569">
    <property type="entry name" value="Myotubularin-like_Pase_dom"/>
</dbReference>
<evidence type="ECO:0000313" key="7">
    <source>
        <dbReference type="EMBL" id="EFA84568.1"/>
    </source>
</evidence>
<evidence type="ECO:0000256" key="4">
    <source>
        <dbReference type="SAM" id="MobiDB-lite"/>
    </source>
</evidence>
<evidence type="ECO:0000259" key="5">
    <source>
        <dbReference type="PROSITE" id="PS50056"/>
    </source>
</evidence>
<feature type="binding site" evidence="3">
    <location>
        <begin position="1024"/>
        <end position="1025"/>
    </location>
    <ligand>
        <name>substrate</name>
    </ligand>
</feature>
<feature type="compositionally biased region" description="Low complexity" evidence="4">
    <location>
        <begin position="231"/>
        <end position="240"/>
    </location>
</feature>